<name>A0A7C9PJP3_9BURK</name>
<proteinExistence type="predicted"/>
<comment type="caution">
    <text evidence="3">The sequence shown here is derived from an EMBL/GenBank/DDBJ whole genome shotgun (WGS) entry which is preliminary data.</text>
</comment>
<feature type="compositionally biased region" description="Low complexity" evidence="1">
    <location>
        <begin position="34"/>
        <end position="50"/>
    </location>
</feature>
<sequence length="63" mass="5966">MRIVRSLIVVPLVLSGLASCAFTPLGLQASASHATPPTGAGPATGAPTAGDVTLAAAPATGGR</sequence>
<dbReference type="EMBL" id="JAAGOH010000034">
    <property type="protein sequence ID" value="NDY93389.1"/>
    <property type="molecule type" value="Genomic_DNA"/>
</dbReference>
<dbReference type="AlphaFoldDB" id="A0A7C9PJP3"/>
<dbReference type="PROSITE" id="PS51257">
    <property type="entry name" value="PROKAR_LIPOPROTEIN"/>
    <property type="match status" value="1"/>
</dbReference>
<dbReference type="RefSeq" id="WP_163459427.1">
    <property type="nucleotide sequence ID" value="NZ_JAAGOH010000034.1"/>
</dbReference>
<reference evidence="3 4" key="1">
    <citation type="submission" date="2020-02" db="EMBL/GenBank/DDBJ databases">
        <title>Ideonella bacterium strain TBM-1.</title>
        <authorList>
            <person name="Chen W.-M."/>
        </authorList>
    </citation>
    <scope>NUCLEOTIDE SEQUENCE [LARGE SCALE GENOMIC DNA]</scope>
    <source>
        <strain evidence="3 4">TBM-1</strain>
    </source>
</reference>
<accession>A0A7C9PJP3</accession>
<keyword evidence="2" id="KW-0732">Signal</keyword>
<organism evidence="3 4">
    <name type="scientific">Ideonella livida</name>
    <dbReference type="NCBI Taxonomy" id="2707176"/>
    <lineage>
        <taxon>Bacteria</taxon>
        <taxon>Pseudomonadati</taxon>
        <taxon>Pseudomonadota</taxon>
        <taxon>Betaproteobacteria</taxon>
        <taxon>Burkholderiales</taxon>
        <taxon>Sphaerotilaceae</taxon>
        <taxon>Ideonella</taxon>
    </lineage>
</organism>
<evidence type="ECO:0000256" key="2">
    <source>
        <dbReference type="SAM" id="SignalP"/>
    </source>
</evidence>
<evidence type="ECO:0000256" key="1">
    <source>
        <dbReference type="SAM" id="MobiDB-lite"/>
    </source>
</evidence>
<protein>
    <submittedName>
        <fullName evidence="3">Uncharacterized protein</fullName>
    </submittedName>
</protein>
<feature type="chain" id="PRO_5028979178" evidence="2">
    <location>
        <begin position="22"/>
        <end position="63"/>
    </location>
</feature>
<feature type="signal peptide" evidence="2">
    <location>
        <begin position="1"/>
        <end position="21"/>
    </location>
</feature>
<keyword evidence="4" id="KW-1185">Reference proteome</keyword>
<evidence type="ECO:0000313" key="4">
    <source>
        <dbReference type="Proteomes" id="UP000484255"/>
    </source>
</evidence>
<feature type="region of interest" description="Disordered" evidence="1">
    <location>
        <begin position="31"/>
        <end position="63"/>
    </location>
</feature>
<gene>
    <name evidence="3" type="ORF">G3A44_19545</name>
</gene>
<evidence type="ECO:0000313" key="3">
    <source>
        <dbReference type="EMBL" id="NDY93389.1"/>
    </source>
</evidence>
<dbReference type="Proteomes" id="UP000484255">
    <property type="component" value="Unassembled WGS sequence"/>
</dbReference>